<protein>
    <submittedName>
        <fullName evidence="2">Calcium-transporting ATPase endoplasmic reticulum-type-like</fullName>
    </submittedName>
</protein>
<dbReference type="InterPro" id="IPR023214">
    <property type="entry name" value="HAD_sf"/>
</dbReference>
<keyword evidence="3" id="KW-1185">Reference proteome</keyword>
<evidence type="ECO:0000313" key="3">
    <source>
        <dbReference type="Proteomes" id="UP000265520"/>
    </source>
</evidence>
<dbReference type="InterPro" id="IPR036412">
    <property type="entry name" value="HAD-like_sf"/>
</dbReference>
<organism evidence="2 3">
    <name type="scientific">Trifolium medium</name>
    <dbReference type="NCBI Taxonomy" id="97028"/>
    <lineage>
        <taxon>Eukaryota</taxon>
        <taxon>Viridiplantae</taxon>
        <taxon>Streptophyta</taxon>
        <taxon>Embryophyta</taxon>
        <taxon>Tracheophyta</taxon>
        <taxon>Spermatophyta</taxon>
        <taxon>Magnoliopsida</taxon>
        <taxon>eudicotyledons</taxon>
        <taxon>Gunneridae</taxon>
        <taxon>Pentapetalae</taxon>
        <taxon>rosids</taxon>
        <taxon>fabids</taxon>
        <taxon>Fabales</taxon>
        <taxon>Fabaceae</taxon>
        <taxon>Papilionoideae</taxon>
        <taxon>50 kb inversion clade</taxon>
        <taxon>NPAAA clade</taxon>
        <taxon>Hologalegina</taxon>
        <taxon>IRL clade</taxon>
        <taxon>Trifolieae</taxon>
        <taxon>Trifolium</taxon>
    </lineage>
</organism>
<dbReference type="AlphaFoldDB" id="A0A392W000"/>
<dbReference type="PANTHER" id="PTHR42861">
    <property type="entry name" value="CALCIUM-TRANSPORTING ATPASE"/>
    <property type="match status" value="1"/>
</dbReference>
<evidence type="ECO:0000313" key="2">
    <source>
        <dbReference type="EMBL" id="MCI93079.1"/>
    </source>
</evidence>
<dbReference type="Pfam" id="PF00702">
    <property type="entry name" value="Hydrolase"/>
    <property type="match status" value="1"/>
</dbReference>
<evidence type="ECO:0000256" key="1">
    <source>
        <dbReference type="ARBA" id="ARBA00022842"/>
    </source>
</evidence>
<name>A0A392W000_9FABA</name>
<reference evidence="2 3" key="1">
    <citation type="journal article" date="2018" name="Front. Plant Sci.">
        <title>Red Clover (Trifolium pratense) and Zigzag Clover (T. medium) - A Picture of Genomic Similarities and Differences.</title>
        <authorList>
            <person name="Dluhosova J."/>
            <person name="Istvanek J."/>
            <person name="Nedelnik J."/>
            <person name="Repkova J."/>
        </authorList>
    </citation>
    <scope>NUCLEOTIDE SEQUENCE [LARGE SCALE GENOMIC DNA]</scope>
    <source>
        <strain evidence="3">cv. 10/8</strain>
        <tissue evidence="2">Leaf</tissue>
    </source>
</reference>
<dbReference type="Proteomes" id="UP000265520">
    <property type="component" value="Unassembled WGS sequence"/>
</dbReference>
<keyword evidence="1" id="KW-0460">Magnesium</keyword>
<proteinExistence type="predicted"/>
<dbReference type="EMBL" id="LXQA011319025">
    <property type="protein sequence ID" value="MCI93079.1"/>
    <property type="molecule type" value="Genomic_DNA"/>
</dbReference>
<sequence>MSLSHSEQVKLLLREGGKVFSRAEPRHKQEIVRLLKEMGEIVAMTGDGVNDAPALK</sequence>
<dbReference type="InterPro" id="IPR001757">
    <property type="entry name" value="P_typ_ATPase"/>
</dbReference>
<dbReference type="GO" id="GO:0016020">
    <property type="term" value="C:membrane"/>
    <property type="evidence" value="ECO:0007669"/>
    <property type="project" value="InterPro"/>
</dbReference>
<dbReference type="SUPFAM" id="SSF56784">
    <property type="entry name" value="HAD-like"/>
    <property type="match status" value="1"/>
</dbReference>
<dbReference type="GO" id="GO:0005524">
    <property type="term" value="F:ATP binding"/>
    <property type="evidence" value="ECO:0007669"/>
    <property type="project" value="InterPro"/>
</dbReference>
<accession>A0A392W000</accession>
<comment type="caution">
    <text evidence="2">The sequence shown here is derived from an EMBL/GenBank/DDBJ whole genome shotgun (WGS) entry which is preliminary data.</text>
</comment>
<feature type="non-terminal residue" evidence="2">
    <location>
        <position position="56"/>
    </location>
</feature>
<dbReference type="GO" id="GO:0016887">
    <property type="term" value="F:ATP hydrolysis activity"/>
    <property type="evidence" value="ECO:0007669"/>
    <property type="project" value="InterPro"/>
</dbReference>
<dbReference type="PRINTS" id="PR00120">
    <property type="entry name" value="HATPASE"/>
</dbReference>
<dbReference type="Gene3D" id="3.40.50.1000">
    <property type="entry name" value="HAD superfamily/HAD-like"/>
    <property type="match status" value="1"/>
</dbReference>